<keyword evidence="1" id="KW-0472">Membrane</keyword>
<accession>A0A1F7Y5K1</accession>
<evidence type="ECO:0000256" key="1">
    <source>
        <dbReference type="SAM" id="Phobius"/>
    </source>
</evidence>
<dbReference type="PANTHER" id="PTHR30093">
    <property type="entry name" value="GENERAL SECRETION PATHWAY PROTEIN G"/>
    <property type="match status" value="1"/>
</dbReference>
<feature type="transmembrane region" description="Helical" evidence="1">
    <location>
        <begin position="12"/>
        <end position="35"/>
    </location>
</feature>
<dbReference type="EMBL" id="MGGF01000024">
    <property type="protein sequence ID" value="OGM21815.1"/>
    <property type="molecule type" value="Genomic_DNA"/>
</dbReference>
<dbReference type="NCBIfam" id="TIGR02532">
    <property type="entry name" value="IV_pilin_GFxxxE"/>
    <property type="match status" value="1"/>
</dbReference>
<dbReference type="PROSITE" id="PS00409">
    <property type="entry name" value="PROKAR_NTER_METHYL"/>
    <property type="match status" value="1"/>
</dbReference>
<organism evidence="2 3">
    <name type="scientific">Candidatus Woesebacteria bacterium RIFCSPHIGHO2_01_FULL_38_9b</name>
    <dbReference type="NCBI Taxonomy" id="1802493"/>
    <lineage>
        <taxon>Bacteria</taxon>
        <taxon>Candidatus Woeseibacteriota</taxon>
    </lineage>
</organism>
<comment type="caution">
    <text evidence="2">The sequence shown here is derived from an EMBL/GenBank/DDBJ whole genome shotgun (WGS) entry which is preliminary data.</text>
</comment>
<protein>
    <recommendedName>
        <fullName evidence="4">Type II secretion system protein GspG C-terminal domain-containing protein</fullName>
    </recommendedName>
</protein>
<dbReference type="InterPro" id="IPR012902">
    <property type="entry name" value="N_methyl_site"/>
</dbReference>
<keyword evidence="1" id="KW-1133">Transmembrane helix</keyword>
<evidence type="ECO:0000313" key="3">
    <source>
        <dbReference type="Proteomes" id="UP000178750"/>
    </source>
</evidence>
<dbReference type="Pfam" id="PF07963">
    <property type="entry name" value="N_methyl"/>
    <property type="match status" value="1"/>
</dbReference>
<gene>
    <name evidence="2" type="ORF">A2863_04380</name>
</gene>
<proteinExistence type="predicted"/>
<dbReference type="Gene3D" id="3.30.700.10">
    <property type="entry name" value="Glycoprotein, Type 4 Pilin"/>
    <property type="match status" value="1"/>
</dbReference>
<sequence>MKKLKITAQRGFTLIELLVVIGVLAVLLAIVLIAINPARQFSQANNTKRASDVNALLNAVHQYAADNKGNISPLNIGATATAISTAGTSAAFCDALITQYLAALPSDPTGDLAGNPVLKADCATYGDTGYTISKSGTDNRITVTAPSTELGVTTISVTR</sequence>
<evidence type="ECO:0008006" key="4">
    <source>
        <dbReference type="Google" id="ProtNLM"/>
    </source>
</evidence>
<dbReference type="Proteomes" id="UP000178750">
    <property type="component" value="Unassembled WGS sequence"/>
</dbReference>
<dbReference type="SUPFAM" id="SSF54523">
    <property type="entry name" value="Pili subunits"/>
    <property type="match status" value="1"/>
</dbReference>
<reference evidence="2 3" key="1">
    <citation type="journal article" date="2016" name="Nat. Commun.">
        <title>Thousands of microbial genomes shed light on interconnected biogeochemical processes in an aquifer system.</title>
        <authorList>
            <person name="Anantharaman K."/>
            <person name="Brown C.T."/>
            <person name="Hug L.A."/>
            <person name="Sharon I."/>
            <person name="Castelle C.J."/>
            <person name="Probst A.J."/>
            <person name="Thomas B.C."/>
            <person name="Singh A."/>
            <person name="Wilkins M.J."/>
            <person name="Karaoz U."/>
            <person name="Brodie E.L."/>
            <person name="Williams K.H."/>
            <person name="Hubbard S.S."/>
            <person name="Banfield J.F."/>
        </authorList>
    </citation>
    <scope>NUCLEOTIDE SEQUENCE [LARGE SCALE GENOMIC DNA]</scope>
</reference>
<dbReference type="AlphaFoldDB" id="A0A1F7Y5K1"/>
<dbReference type="InterPro" id="IPR045584">
    <property type="entry name" value="Pilin-like"/>
</dbReference>
<evidence type="ECO:0000313" key="2">
    <source>
        <dbReference type="EMBL" id="OGM21815.1"/>
    </source>
</evidence>
<keyword evidence="1" id="KW-0812">Transmembrane</keyword>
<name>A0A1F7Y5K1_9BACT</name>